<dbReference type="Pfam" id="PF05063">
    <property type="entry name" value="MT-A70"/>
    <property type="match status" value="1"/>
</dbReference>
<evidence type="ECO:0000256" key="4">
    <source>
        <dbReference type="ARBA" id="ARBA00022691"/>
    </source>
</evidence>
<evidence type="ECO:0000256" key="2">
    <source>
        <dbReference type="ARBA" id="ARBA00022603"/>
    </source>
</evidence>
<evidence type="ECO:0000256" key="3">
    <source>
        <dbReference type="ARBA" id="ARBA00022679"/>
    </source>
</evidence>
<dbReference type="PANTHER" id="PTHR12829:SF7">
    <property type="entry name" value="N6-ADENOSINE-METHYLTRANSFERASE CATALYTIC SUBUNIT"/>
    <property type="match status" value="1"/>
</dbReference>
<feature type="non-terminal residue" evidence="7">
    <location>
        <position position="79"/>
    </location>
</feature>
<dbReference type="GO" id="GO:0036396">
    <property type="term" value="C:RNA N6-methyladenosine methyltransferase complex"/>
    <property type="evidence" value="ECO:0007669"/>
    <property type="project" value="TreeGrafter"/>
</dbReference>
<gene>
    <name evidence="7" type="ORF">F5878DRAFT_505783</name>
</gene>
<keyword evidence="4" id="KW-0949">S-adenosyl-L-methionine</keyword>
<sequence>VKTNQLRRVIRTGRTSLWLHYTKEHMLVANSQSSSCSSSLFQILLPSWANRGLHTDVPVSEVRETFRKPEEVYGLIERM</sequence>
<keyword evidence="2" id="KW-0489">Methyltransferase</keyword>
<evidence type="ECO:0000313" key="7">
    <source>
        <dbReference type="EMBL" id="KAJ3834524.1"/>
    </source>
</evidence>
<dbReference type="EC" id="2.1.1.348" evidence="1"/>
<dbReference type="GO" id="GO:0005634">
    <property type="term" value="C:nucleus"/>
    <property type="evidence" value="ECO:0007669"/>
    <property type="project" value="TreeGrafter"/>
</dbReference>
<keyword evidence="3" id="KW-0808">Transferase</keyword>
<evidence type="ECO:0000256" key="5">
    <source>
        <dbReference type="ARBA" id="ARBA00048957"/>
    </source>
</evidence>
<organism evidence="7 8">
    <name type="scientific">Lentinula raphanica</name>
    <dbReference type="NCBI Taxonomy" id="153919"/>
    <lineage>
        <taxon>Eukaryota</taxon>
        <taxon>Fungi</taxon>
        <taxon>Dikarya</taxon>
        <taxon>Basidiomycota</taxon>
        <taxon>Agaricomycotina</taxon>
        <taxon>Agaricomycetes</taxon>
        <taxon>Agaricomycetidae</taxon>
        <taxon>Agaricales</taxon>
        <taxon>Marasmiineae</taxon>
        <taxon>Omphalotaceae</taxon>
        <taxon>Lentinula</taxon>
    </lineage>
</organism>
<evidence type="ECO:0000256" key="1">
    <source>
        <dbReference type="ARBA" id="ARBA00012160"/>
    </source>
</evidence>
<comment type="caution">
    <text evidence="7">The sequence shown here is derived from an EMBL/GenBank/DDBJ whole genome shotgun (WGS) entry which is preliminary data.</text>
</comment>
<comment type="similarity">
    <text evidence="6">Belongs to the MT-A70-like family.</text>
</comment>
<dbReference type="EMBL" id="MU806519">
    <property type="protein sequence ID" value="KAJ3834524.1"/>
    <property type="molecule type" value="Genomic_DNA"/>
</dbReference>
<name>A0AA38U8W7_9AGAR</name>
<dbReference type="GO" id="GO:0032259">
    <property type="term" value="P:methylation"/>
    <property type="evidence" value="ECO:0007669"/>
    <property type="project" value="UniProtKB-KW"/>
</dbReference>
<evidence type="ECO:0000313" key="8">
    <source>
        <dbReference type="Proteomes" id="UP001163846"/>
    </source>
</evidence>
<dbReference type="PANTHER" id="PTHR12829">
    <property type="entry name" value="N6-ADENOSINE-METHYLTRANSFERASE"/>
    <property type="match status" value="1"/>
</dbReference>
<comment type="catalytic activity">
    <reaction evidence="5">
        <text>an adenosine in mRNA + S-adenosyl-L-methionine = an N(6)-methyladenosine in mRNA + S-adenosyl-L-homocysteine + H(+)</text>
        <dbReference type="Rhea" id="RHEA:55584"/>
        <dbReference type="Rhea" id="RHEA-COMP:12414"/>
        <dbReference type="Rhea" id="RHEA-COMP:12417"/>
        <dbReference type="ChEBI" id="CHEBI:15378"/>
        <dbReference type="ChEBI" id="CHEBI:57856"/>
        <dbReference type="ChEBI" id="CHEBI:59789"/>
        <dbReference type="ChEBI" id="CHEBI:74411"/>
        <dbReference type="ChEBI" id="CHEBI:74449"/>
        <dbReference type="EC" id="2.1.1.348"/>
    </reaction>
</comment>
<protein>
    <recommendedName>
        <fullName evidence="1">mRNA m(6)A methyltransferase</fullName>
        <ecNumber evidence="1">2.1.1.348</ecNumber>
    </recommendedName>
</protein>
<proteinExistence type="inferred from homology"/>
<reference evidence="7" key="1">
    <citation type="submission" date="2022-08" db="EMBL/GenBank/DDBJ databases">
        <authorList>
            <consortium name="DOE Joint Genome Institute"/>
            <person name="Min B."/>
            <person name="Riley R."/>
            <person name="Sierra-Patev S."/>
            <person name="Naranjo-Ortiz M."/>
            <person name="Looney B."/>
            <person name="Konkel Z."/>
            <person name="Slot J.C."/>
            <person name="Sakamoto Y."/>
            <person name="Steenwyk J.L."/>
            <person name="Rokas A."/>
            <person name="Carro J."/>
            <person name="Camarero S."/>
            <person name="Ferreira P."/>
            <person name="Molpeceres G."/>
            <person name="Ruiz-Duenas F.J."/>
            <person name="Serrano A."/>
            <person name="Henrissat B."/>
            <person name="Drula E."/>
            <person name="Hughes K.W."/>
            <person name="Mata J.L."/>
            <person name="Ishikawa N.K."/>
            <person name="Vargas-Isla R."/>
            <person name="Ushijima S."/>
            <person name="Smith C.A."/>
            <person name="Ahrendt S."/>
            <person name="Andreopoulos W."/>
            <person name="He G."/>
            <person name="Labutti K."/>
            <person name="Lipzen A."/>
            <person name="Ng V."/>
            <person name="Sandor L."/>
            <person name="Barry K."/>
            <person name="Martinez A.T."/>
            <person name="Xiao Y."/>
            <person name="Gibbons J.G."/>
            <person name="Terashima K."/>
            <person name="Hibbett D.S."/>
            <person name="Grigoriev I.V."/>
        </authorList>
    </citation>
    <scope>NUCLEOTIDE SEQUENCE</scope>
    <source>
        <strain evidence="7">TFB9207</strain>
    </source>
</reference>
<dbReference type="PROSITE" id="PS51143">
    <property type="entry name" value="MT_A70"/>
    <property type="match status" value="1"/>
</dbReference>
<dbReference type="GO" id="GO:0001734">
    <property type="term" value="F:mRNA m(6)A methyltransferase activity"/>
    <property type="evidence" value="ECO:0007669"/>
    <property type="project" value="UniProtKB-EC"/>
</dbReference>
<keyword evidence="8" id="KW-1185">Reference proteome</keyword>
<dbReference type="Proteomes" id="UP001163846">
    <property type="component" value="Unassembled WGS sequence"/>
</dbReference>
<feature type="non-terminal residue" evidence="7">
    <location>
        <position position="1"/>
    </location>
</feature>
<evidence type="ECO:0000256" key="6">
    <source>
        <dbReference type="PROSITE-ProRule" id="PRU00489"/>
    </source>
</evidence>
<accession>A0AA38U8W7</accession>
<dbReference type="AlphaFoldDB" id="A0AA38U8W7"/>
<dbReference type="InterPro" id="IPR007757">
    <property type="entry name" value="MT-A70-like"/>
</dbReference>